<dbReference type="EMBL" id="BARS01025381">
    <property type="protein sequence ID" value="GAG03504.1"/>
    <property type="molecule type" value="Genomic_DNA"/>
</dbReference>
<evidence type="ECO:0000259" key="1">
    <source>
        <dbReference type="Pfam" id="PF08532"/>
    </source>
</evidence>
<name>X0UCL1_9ZZZZ</name>
<sequence length="192" mass="21399">AKKARAGVQMPGSEYDFIQGPIAETVVRDEPTAVITWKAGGANPAAKLFGRGIKQSIKLTGQHTVLATYQDGSPAVVQRRYGKGQVIYVASELEQDSLWDLLDWVYEQVGIERLVRVKTPDGKRIPGLESRTVHCKQGYLTYLYNMTEGAVTAKLHPTMSAESIEDLTYARTVEPTATFEVGPYDFYLLRWK</sequence>
<dbReference type="InterPro" id="IPR013738">
    <property type="entry name" value="Beta_galactosidase_Trimer"/>
</dbReference>
<feature type="non-terminal residue" evidence="2">
    <location>
        <position position="1"/>
    </location>
</feature>
<protein>
    <recommendedName>
        <fullName evidence="1">Beta-galactosidase trimerisation domain-containing protein</fullName>
    </recommendedName>
</protein>
<dbReference type="Gene3D" id="3.40.50.880">
    <property type="match status" value="1"/>
</dbReference>
<dbReference type="GO" id="GO:0005975">
    <property type="term" value="P:carbohydrate metabolic process"/>
    <property type="evidence" value="ECO:0007669"/>
    <property type="project" value="InterPro"/>
</dbReference>
<dbReference type="InterPro" id="IPR029062">
    <property type="entry name" value="Class_I_gatase-like"/>
</dbReference>
<dbReference type="GO" id="GO:0004565">
    <property type="term" value="F:beta-galactosidase activity"/>
    <property type="evidence" value="ECO:0007669"/>
    <property type="project" value="InterPro"/>
</dbReference>
<reference evidence="2" key="1">
    <citation type="journal article" date="2014" name="Front. Microbiol.">
        <title>High frequency of phylogenetically diverse reductive dehalogenase-homologous genes in deep subseafloor sedimentary metagenomes.</title>
        <authorList>
            <person name="Kawai M."/>
            <person name="Futagami T."/>
            <person name="Toyoda A."/>
            <person name="Takaki Y."/>
            <person name="Nishi S."/>
            <person name="Hori S."/>
            <person name="Arai W."/>
            <person name="Tsubouchi T."/>
            <person name="Morono Y."/>
            <person name="Uchiyama I."/>
            <person name="Ito T."/>
            <person name="Fujiyama A."/>
            <person name="Inagaki F."/>
            <person name="Takami H."/>
        </authorList>
    </citation>
    <scope>NUCLEOTIDE SEQUENCE</scope>
    <source>
        <strain evidence="2">Expedition CK06-06</strain>
    </source>
</reference>
<gene>
    <name evidence="2" type="ORF">S01H1_40125</name>
</gene>
<dbReference type="AlphaFoldDB" id="X0UCL1"/>
<accession>X0UCL1</accession>
<proteinExistence type="predicted"/>
<feature type="domain" description="Beta-galactosidase trimerisation" evidence="1">
    <location>
        <begin position="53"/>
        <end position="111"/>
    </location>
</feature>
<organism evidence="2">
    <name type="scientific">marine sediment metagenome</name>
    <dbReference type="NCBI Taxonomy" id="412755"/>
    <lineage>
        <taxon>unclassified sequences</taxon>
        <taxon>metagenomes</taxon>
        <taxon>ecological metagenomes</taxon>
    </lineage>
</organism>
<dbReference type="SUPFAM" id="SSF52317">
    <property type="entry name" value="Class I glutamine amidotransferase-like"/>
    <property type="match status" value="1"/>
</dbReference>
<comment type="caution">
    <text evidence="2">The sequence shown here is derived from an EMBL/GenBank/DDBJ whole genome shotgun (WGS) entry which is preliminary data.</text>
</comment>
<dbReference type="Pfam" id="PF08532">
    <property type="entry name" value="Glyco_hydro_42M"/>
    <property type="match status" value="1"/>
</dbReference>
<evidence type="ECO:0000313" key="2">
    <source>
        <dbReference type="EMBL" id="GAG03504.1"/>
    </source>
</evidence>